<gene>
    <name evidence="1" type="ORF">PECAL_1P29210</name>
</gene>
<dbReference type="AlphaFoldDB" id="A0A8J2WTC7"/>
<organism evidence="1 2">
    <name type="scientific">Pelagomonas calceolata</name>
    <dbReference type="NCBI Taxonomy" id="35677"/>
    <lineage>
        <taxon>Eukaryota</taxon>
        <taxon>Sar</taxon>
        <taxon>Stramenopiles</taxon>
        <taxon>Ochrophyta</taxon>
        <taxon>Pelagophyceae</taxon>
        <taxon>Pelagomonadales</taxon>
        <taxon>Pelagomonadaceae</taxon>
        <taxon>Pelagomonas</taxon>
    </lineage>
</organism>
<feature type="non-terminal residue" evidence="1">
    <location>
        <position position="282"/>
    </location>
</feature>
<dbReference type="PANTHER" id="PTHR37490:SF2">
    <property type="match status" value="1"/>
</dbReference>
<dbReference type="OrthoDB" id="426718at2759"/>
<proteinExistence type="predicted"/>
<dbReference type="Proteomes" id="UP000789595">
    <property type="component" value="Unassembled WGS sequence"/>
</dbReference>
<reference evidence="1" key="1">
    <citation type="submission" date="2021-11" db="EMBL/GenBank/DDBJ databases">
        <authorList>
            <consortium name="Genoscope - CEA"/>
            <person name="William W."/>
        </authorList>
    </citation>
    <scope>NUCLEOTIDE SEQUENCE</scope>
</reference>
<dbReference type="PANTHER" id="PTHR37490">
    <property type="entry name" value="EXPRESSED PROTEIN"/>
    <property type="match status" value="1"/>
</dbReference>
<dbReference type="InterPro" id="IPR021838">
    <property type="entry name" value="DUF3431"/>
</dbReference>
<evidence type="ECO:0000313" key="1">
    <source>
        <dbReference type="EMBL" id="CAH0366429.1"/>
    </source>
</evidence>
<comment type="caution">
    <text evidence="1">The sequence shown here is derived from an EMBL/GenBank/DDBJ whole genome shotgun (WGS) entry which is preliminary data.</text>
</comment>
<protein>
    <submittedName>
        <fullName evidence="1">Uncharacterized protein</fullName>
    </submittedName>
</protein>
<dbReference type="EMBL" id="CAKKNE010000001">
    <property type="protein sequence ID" value="CAH0366429.1"/>
    <property type="molecule type" value="Genomic_DNA"/>
</dbReference>
<name>A0A8J2WTC7_9STRA</name>
<keyword evidence="2" id="KW-1185">Reference proteome</keyword>
<evidence type="ECO:0000313" key="2">
    <source>
        <dbReference type="Proteomes" id="UP000789595"/>
    </source>
</evidence>
<sequence>MRCWPHVLVAAAAAAAKRRQGTSQWSTPVVVVPAHYREWGRTPPWATKLPPWASTYIYQRTKKGAPRYSPNYGYEAGVHLQFISEFYDDLPELTVFTQAKPKQHNPLFFDTLKCLNSRTNYTSLNWNYQTRGTTYWRKFALQGVVEQCWRDLLDAFGVRLPSKVEPVASFYCCAQMAASRAMIRRHPRAAYEVRDRCPPARHRRGTITFSSSQKAYAMLGGAGACHKGELDWETLSVYASSRTRKWDAPRYNRHTAGAWEHLNHVILGGEPLKSRRRARART</sequence>
<dbReference type="Pfam" id="PF11913">
    <property type="entry name" value="DUF3431"/>
    <property type="match status" value="1"/>
</dbReference>
<accession>A0A8J2WTC7</accession>